<dbReference type="EMBL" id="WTVP01000023">
    <property type="protein sequence ID" value="NMG15864.1"/>
    <property type="molecule type" value="Genomic_DNA"/>
</dbReference>
<protein>
    <submittedName>
        <fullName evidence="2">Uncharacterized protein</fullName>
    </submittedName>
</protein>
<organism evidence="2 3">
    <name type="scientific">Aromatoleum bremense</name>
    <dbReference type="NCBI Taxonomy" id="76115"/>
    <lineage>
        <taxon>Bacteria</taxon>
        <taxon>Pseudomonadati</taxon>
        <taxon>Pseudomonadota</taxon>
        <taxon>Betaproteobacteria</taxon>
        <taxon>Rhodocyclales</taxon>
        <taxon>Rhodocyclaceae</taxon>
        <taxon>Aromatoleum</taxon>
    </lineage>
</organism>
<feature type="region of interest" description="Disordered" evidence="1">
    <location>
        <begin position="14"/>
        <end position="62"/>
    </location>
</feature>
<dbReference type="Proteomes" id="UP000633943">
    <property type="component" value="Unassembled WGS sequence"/>
</dbReference>
<keyword evidence="3" id="KW-1185">Reference proteome</keyword>
<reference evidence="2 3" key="1">
    <citation type="submission" date="2019-12" db="EMBL/GenBank/DDBJ databases">
        <title>Comparative genomics gives insights into the taxonomy of the Azoarcus-Aromatoleum group and reveals separate origins of nif in the plant-associated Azoarcus and non-plant-associated Aromatoleum sub-groups.</title>
        <authorList>
            <person name="Lafos M."/>
            <person name="Maluk M."/>
            <person name="Batista M."/>
            <person name="Junghare M."/>
            <person name="Carmona M."/>
            <person name="Faoro H."/>
            <person name="Cruz L.M."/>
            <person name="Battistoni F."/>
            <person name="De Souza E."/>
            <person name="Pedrosa F."/>
            <person name="Chen W.-M."/>
            <person name="Poole P.S."/>
            <person name="Dixon R.A."/>
            <person name="James E.K."/>
        </authorList>
    </citation>
    <scope>NUCLEOTIDE SEQUENCE [LARGE SCALE GENOMIC DNA]</scope>
    <source>
        <strain evidence="2 3">PbN1</strain>
    </source>
</reference>
<gene>
    <name evidence="2" type="ORF">GPA24_09985</name>
</gene>
<name>A0ABX1NV23_9RHOO</name>
<sequence>MGLDDLLARLERAAGTAGTADVPADVPANPLQTLGGTAGTAGTAEKGKGGGDSSETLPSDTAPPIRAARWLLHYADREPLEVWFAPAADHAEALVAYPDAVAAEPLAEVRTQVRNEVRTETTARGCSTCRHRKRPGLSAGYCGGGRDDLPAAYGLHHPLRKLPDDQGASCASYKTFED</sequence>
<evidence type="ECO:0000313" key="2">
    <source>
        <dbReference type="EMBL" id="NMG15864.1"/>
    </source>
</evidence>
<dbReference type="RefSeq" id="WP_169202481.1">
    <property type="nucleotide sequence ID" value="NZ_CP059467.1"/>
</dbReference>
<evidence type="ECO:0000256" key="1">
    <source>
        <dbReference type="SAM" id="MobiDB-lite"/>
    </source>
</evidence>
<evidence type="ECO:0000313" key="3">
    <source>
        <dbReference type="Proteomes" id="UP000633943"/>
    </source>
</evidence>
<comment type="caution">
    <text evidence="2">The sequence shown here is derived from an EMBL/GenBank/DDBJ whole genome shotgun (WGS) entry which is preliminary data.</text>
</comment>
<proteinExistence type="predicted"/>
<accession>A0ABX1NV23</accession>